<dbReference type="RefSeq" id="WP_390209716.1">
    <property type="nucleotide sequence ID" value="NZ_JBHLXJ010000002.1"/>
</dbReference>
<name>A0ABV6I9V4_9BURK</name>
<evidence type="ECO:0000313" key="2">
    <source>
        <dbReference type="Proteomes" id="UP001589844"/>
    </source>
</evidence>
<comment type="caution">
    <text evidence="1">The sequence shown here is derived from an EMBL/GenBank/DDBJ whole genome shotgun (WGS) entry which is preliminary data.</text>
</comment>
<gene>
    <name evidence="1" type="ORF">ACFFJH_02190</name>
</gene>
<reference evidence="1 2" key="1">
    <citation type="submission" date="2024-09" db="EMBL/GenBank/DDBJ databases">
        <authorList>
            <person name="Sun Q."/>
            <person name="Mori K."/>
        </authorList>
    </citation>
    <scope>NUCLEOTIDE SEQUENCE [LARGE SCALE GENOMIC DNA]</scope>
    <source>
        <strain evidence="1 2">CCM 8677</strain>
    </source>
</reference>
<accession>A0ABV6I9V4</accession>
<protein>
    <submittedName>
        <fullName evidence="1">Uncharacterized protein</fullName>
    </submittedName>
</protein>
<dbReference type="EMBL" id="JBHLXJ010000002">
    <property type="protein sequence ID" value="MFC0348602.1"/>
    <property type="molecule type" value="Genomic_DNA"/>
</dbReference>
<proteinExistence type="predicted"/>
<evidence type="ECO:0000313" key="1">
    <source>
        <dbReference type="EMBL" id="MFC0348602.1"/>
    </source>
</evidence>
<sequence>MADLNRIYEITIVRFTPDPTPTARTFSSGQNAVTWLGDPNEFECFIEASVMQDKYCFGDFLLWCSGEYARARINEHRDHDASYTESTFANGKVITFKDEDGSLFTQSGVMILPRQLAIDAIRAWLIDLNHPSFLRWN</sequence>
<organism evidence="1 2">
    <name type="scientific">Undibacterium danionis</name>
    <dbReference type="NCBI Taxonomy" id="1812100"/>
    <lineage>
        <taxon>Bacteria</taxon>
        <taxon>Pseudomonadati</taxon>
        <taxon>Pseudomonadota</taxon>
        <taxon>Betaproteobacteria</taxon>
        <taxon>Burkholderiales</taxon>
        <taxon>Oxalobacteraceae</taxon>
        <taxon>Undibacterium</taxon>
    </lineage>
</organism>
<dbReference type="Proteomes" id="UP001589844">
    <property type="component" value="Unassembled WGS sequence"/>
</dbReference>
<keyword evidence="2" id="KW-1185">Reference proteome</keyword>